<dbReference type="PANTHER" id="PTHR33388">
    <property type="entry name" value="OS01G0212500 PROTEIN"/>
    <property type="match status" value="1"/>
</dbReference>
<protein>
    <submittedName>
        <fullName evidence="5">Uncharacterized protein</fullName>
    </submittedName>
</protein>
<dbReference type="PANTHER" id="PTHR33388:SF1">
    <property type="entry name" value="PROTEIN SPEAR2"/>
    <property type="match status" value="1"/>
</dbReference>
<evidence type="ECO:0000256" key="1">
    <source>
        <dbReference type="ARBA" id="ARBA00022491"/>
    </source>
</evidence>
<keyword evidence="6" id="KW-1185">Reference proteome</keyword>
<evidence type="ECO:0000256" key="2">
    <source>
        <dbReference type="ARBA" id="ARBA00023015"/>
    </source>
</evidence>
<keyword evidence="3" id="KW-0804">Transcription</keyword>
<sequence length="425" mass="47528">MVQEEQSKKYSTSNGDGDGGISIGHISRSSRKHKQKKVPQRGLGVAQLEKIRLEEQQKNDISVNLPSPPPISLAKPSNLSMPIPNIYESRSTSTPYLPDLSSPISMFRPQNVELINSNSTISLANSVGWLSAAVKEQKNAPKMWNSSDYNHEKESCGVDPALAFRYNLNLPYESNPTWPLPSLIQRAQQHRQHSSSPCSMVNASSGSSSSSSWQNFQMEPPSNQISYENYIPVWIEEEKNEYNGKEFLGFEFDSHVRMYRWLAGREHIPFRRAIHQVLLSTATNAPRTLHLAMEACIISVSATEIAEDSSCSAWILEPASKKIIAENGACKADFLTPDPPATSTNFKLKPSAFPDFHNFESFDFDSLPYQGNVEDQILQQHPDQQQAYYCFLPPALIQIGHPTKIDNNNYTGGEVGENIDLNLKL</sequence>
<dbReference type="Proteomes" id="UP000326939">
    <property type="component" value="Chromosome 16"/>
</dbReference>
<comment type="caution">
    <text evidence="5">The sequence shown here is derived from an EMBL/GenBank/DDBJ whole genome shotgun (WGS) entry which is preliminary data.</text>
</comment>
<dbReference type="EMBL" id="VDCV01000016">
    <property type="protein sequence ID" value="KAB5521288.1"/>
    <property type="molecule type" value="Genomic_DNA"/>
</dbReference>
<dbReference type="GO" id="GO:0003700">
    <property type="term" value="F:DNA-binding transcription factor activity"/>
    <property type="evidence" value="ECO:0007669"/>
    <property type="project" value="InterPro"/>
</dbReference>
<gene>
    <name evidence="5" type="ORF">DKX38_025607</name>
</gene>
<reference evidence="6" key="1">
    <citation type="journal article" date="2019" name="Gigascience">
        <title>De novo genome assembly of the endangered Acer yangbiense, a plant species with extremely small populations endemic to Yunnan Province, China.</title>
        <authorList>
            <person name="Yang J."/>
            <person name="Wariss H.M."/>
            <person name="Tao L."/>
            <person name="Zhang R."/>
            <person name="Yun Q."/>
            <person name="Hollingsworth P."/>
            <person name="Dao Z."/>
            <person name="Luo G."/>
            <person name="Guo H."/>
            <person name="Ma Y."/>
            <person name="Sun W."/>
        </authorList>
    </citation>
    <scope>NUCLEOTIDE SEQUENCE [LARGE SCALE GENOMIC DNA]</scope>
    <source>
        <strain evidence="6">cv. br00</strain>
    </source>
</reference>
<evidence type="ECO:0000256" key="4">
    <source>
        <dbReference type="SAM" id="MobiDB-lite"/>
    </source>
</evidence>
<evidence type="ECO:0000313" key="6">
    <source>
        <dbReference type="Proteomes" id="UP000326939"/>
    </source>
</evidence>
<name>A0A5N5JPG7_9ROSI</name>
<organism evidence="5 6">
    <name type="scientific">Salix brachista</name>
    <dbReference type="NCBI Taxonomy" id="2182728"/>
    <lineage>
        <taxon>Eukaryota</taxon>
        <taxon>Viridiplantae</taxon>
        <taxon>Streptophyta</taxon>
        <taxon>Embryophyta</taxon>
        <taxon>Tracheophyta</taxon>
        <taxon>Spermatophyta</taxon>
        <taxon>Magnoliopsida</taxon>
        <taxon>eudicotyledons</taxon>
        <taxon>Gunneridae</taxon>
        <taxon>Pentapetalae</taxon>
        <taxon>rosids</taxon>
        <taxon>fabids</taxon>
        <taxon>Malpighiales</taxon>
        <taxon>Salicaceae</taxon>
        <taxon>Saliceae</taxon>
        <taxon>Salix</taxon>
    </lineage>
</organism>
<evidence type="ECO:0000313" key="5">
    <source>
        <dbReference type="EMBL" id="KAB5521288.1"/>
    </source>
</evidence>
<accession>A0A5N5JPG7</accession>
<keyword evidence="2" id="KW-0805">Transcription regulation</keyword>
<feature type="region of interest" description="Disordered" evidence="4">
    <location>
        <begin position="185"/>
        <end position="215"/>
    </location>
</feature>
<proteinExistence type="predicted"/>
<feature type="compositionally biased region" description="Basic residues" evidence="4">
    <location>
        <begin position="28"/>
        <end position="39"/>
    </location>
</feature>
<dbReference type="AlphaFoldDB" id="A0A5N5JPG7"/>
<feature type="region of interest" description="Disordered" evidence="4">
    <location>
        <begin position="1"/>
        <end position="45"/>
    </location>
</feature>
<dbReference type="InterPro" id="IPR040356">
    <property type="entry name" value="SPEAR"/>
</dbReference>
<evidence type="ECO:0000256" key="3">
    <source>
        <dbReference type="ARBA" id="ARBA00023163"/>
    </source>
</evidence>
<keyword evidence="1" id="KW-0678">Repressor</keyword>